<dbReference type="AlphaFoldDB" id="A0AAD8IJG7"/>
<dbReference type="PANTHER" id="PTHR33021:SF193">
    <property type="entry name" value="OS06G0218600 PROTEIN"/>
    <property type="match status" value="1"/>
</dbReference>
<dbReference type="GO" id="GO:0009055">
    <property type="term" value="F:electron transfer activity"/>
    <property type="evidence" value="ECO:0007669"/>
    <property type="project" value="InterPro"/>
</dbReference>
<name>A0AAD8IJG7_9APIA</name>
<dbReference type="Gene3D" id="2.60.40.420">
    <property type="entry name" value="Cupredoxins - blue copper proteins"/>
    <property type="match status" value="1"/>
</dbReference>
<evidence type="ECO:0000313" key="4">
    <source>
        <dbReference type="Proteomes" id="UP001237642"/>
    </source>
</evidence>
<dbReference type="PROSITE" id="PS51485">
    <property type="entry name" value="PHYTOCYANIN"/>
    <property type="match status" value="1"/>
</dbReference>
<comment type="caution">
    <text evidence="3">The sequence shown here is derived from an EMBL/GenBank/DDBJ whole genome shotgun (WGS) entry which is preliminary data.</text>
</comment>
<dbReference type="InterPro" id="IPR041844">
    <property type="entry name" value="Plantacyanin"/>
</dbReference>
<evidence type="ECO:0000259" key="2">
    <source>
        <dbReference type="PROSITE" id="PS51485"/>
    </source>
</evidence>
<dbReference type="PANTHER" id="PTHR33021">
    <property type="entry name" value="BLUE COPPER PROTEIN"/>
    <property type="match status" value="1"/>
</dbReference>
<dbReference type="Pfam" id="PF02298">
    <property type="entry name" value="Cu_bind_like"/>
    <property type="match status" value="1"/>
</dbReference>
<dbReference type="GO" id="GO:0005886">
    <property type="term" value="C:plasma membrane"/>
    <property type="evidence" value="ECO:0007669"/>
    <property type="project" value="TreeGrafter"/>
</dbReference>
<dbReference type="SUPFAM" id="SSF49503">
    <property type="entry name" value="Cupredoxins"/>
    <property type="match status" value="1"/>
</dbReference>
<keyword evidence="4" id="KW-1185">Reference proteome</keyword>
<keyword evidence="1" id="KW-0732">Signal</keyword>
<feature type="signal peptide" evidence="1">
    <location>
        <begin position="1"/>
        <end position="21"/>
    </location>
</feature>
<proteinExistence type="predicted"/>
<dbReference type="EMBL" id="JAUIZM010000005">
    <property type="protein sequence ID" value="KAK1386114.1"/>
    <property type="molecule type" value="Genomic_DNA"/>
</dbReference>
<dbReference type="Proteomes" id="UP001237642">
    <property type="component" value="Unassembled WGS sequence"/>
</dbReference>
<sequence>MKGWFSLFILLALSSSSIVMAARSHRHHPHHHHHGHVKSKDTVHFKPRIPIAPSSSIPWIVPAVNNVTWNFNVTGWPHSNITFQAGDILVFNYDHDLHNVVPVDEANYLNCSIPDLATVYTSGNDEIVLQPGTNYFICGTMGHCIAGMLIAVTAT</sequence>
<dbReference type="InterPro" id="IPR003245">
    <property type="entry name" value="Phytocyanin_dom"/>
</dbReference>
<dbReference type="InterPro" id="IPR008972">
    <property type="entry name" value="Cupredoxin"/>
</dbReference>
<evidence type="ECO:0000313" key="3">
    <source>
        <dbReference type="EMBL" id="KAK1386114.1"/>
    </source>
</evidence>
<evidence type="ECO:0000256" key="1">
    <source>
        <dbReference type="SAM" id="SignalP"/>
    </source>
</evidence>
<protein>
    <submittedName>
        <fullName evidence="3">Phytocyanin domain-containing protein</fullName>
    </submittedName>
</protein>
<accession>A0AAD8IJG7</accession>
<dbReference type="CDD" id="cd11013">
    <property type="entry name" value="Plantacyanin"/>
    <property type="match status" value="1"/>
</dbReference>
<organism evidence="3 4">
    <name type="scientific">Heracleum sosnowskyi</name>
    <dbReference type="NCBI Taxonomy" id="360622"/>
    <lineage>
        <taxon>Eukaryota</taxon>
        <taxon>Viridiplantae</taxon>
        <taxon>Streptophyta</taxon>
        <taxon>Embryophyta</taxon>
        <taxon>Tracheophyta</taxon>
        <taxon>Spermatophyta</taxon>
        <taxon>Magnoliopsida</taxon>
        <taxon>eudicotyledons</taxon>
        <taxon>Gunneridae</taxon>
        <taxon>Pentapetalae</taxon>
        <taxon>asterids</taxon>
        <taxon>campanulids</taxon>
        <taxon>Apiales</taxon>
        <taxon>Apiaceae</taxon>
        <taxon>Apioideae</taxon>
        <taxon>apioid superclade</taxon>
        <taxon>Tordylieae</taxon>
        <taxon>Tordyliinae</taxon>
        <taxon>Heracleum</taxon>
    </lineage>
</organism>
<feature type="domain" description="Phytocyanin" evidence="2">
    <location>
        <begin position="57"/>
        <end position="155"/>
    </location>
</feature>
<reference evidence="3" key="2">
    <citation type="submission" date="2023-05" db="EMBL/GenBank/DDBJ databases">
        <authorList>
            <person name="Schelkunov M.I."/>
        </authorList>
    </citation>
    <scope>NUCLEOTIDE SEQUENCE</scope>
    <source>
        <strain evidence="3">Hsosn_3</strain>
        <tissue evidence="3">Leaf</tissue>
    </source>
</reference>
<reference evidence="3" key="1">
    <citation type="submission" date="2023-02" db="EMBL/GenBank/DDBJ databases">
        <title>Genome of toxic invasive species Heracleum sosnowskyi carries increased number of genes despite the absence of recent whole-genome duplications.</title>
        <authorList>
            <person name="Schelkunov M."/>
            <person name="Shtratnikova V."/>
            <person name="Makarenko M."/>
            <person name="Klepikova A."/>
            <person name="Omelchenko D."/>
            <person name="Novikova G."/>
            <person name="Obukhova E."/>
            <person name="Bogdanov V."/>
            <person name="Penin A."/>
            <person name="Logacheva M."/>
        </authorList>
    </citation>
    <scope>NUCLEOTIDE SEQUENCE</scope>
    <source>
        <strain evidence="3">Hsosn_3</strain>
        <tissue evidence="3">Leaf</tissue>
    </source>
</reference>
<gene>
    <name evidence="3" type="ORF">POM88_023849</name>
</gene>
<feature type="chain" id="PRO_5041991319" evidence="1">
    <location>
        <begin position="22"/>
        <end position="155"/>
    </location>
</feature>
<dbReference type="InterPro" id="IPR039391">
    <property type="entry name" value="Phytocyanin-like"/>
</dbReference>